<dbReference type="OrthoDB" id="10356733at2759"/>
<dbReference type="STRING" id="53326.A0A016TFU3"/>
<evidence type="ECO:0000313" key="2">
    <source>
        <dbReference type="Proteomes" id="UP000024635"/>
    </source>
</evidence>
<comment type="caution">
    <text evidence="1">The sequence shown here is derived from an EMBL/GenBank/DDBJ whole genome shotgun (WGS) entry which is preliminary data.</text>
</comment>
<keyword evidence="2" id="KW-1185">Reference proteome</keyword>
<dbReference type="EMBL" id="JARK01001442">
    <property type="protein sequence ID" value="EYC01546.1"/>
    <property type="molecule type" value="Genomic_DNA"/>
</dbReference>
<evidence type="ECO:0000313" key="1">
    <source>
        <dbReference type="EMBL" id="EYC01546.1"/>
    </source>
</evidence>
<dbReference type="Proteomes" id="UP000024635">
    <property type="component" value="Unassembled WGS sequence"/>
</dbReference>
<organism evidence="1 2">
    <name type="scientific">Ancylostoma ceylanicum</name>
    <dbReference type="NCBI Taxonomy" id="53326"/>
    <lineage>
        <taxon>Eukaryota</taxon>
        <taxon>Metazoa</taxon>
        <taxon>Ecdysozoa</taxon>
        <taxon>Nematoda</taxon>
        <taxon>Chromadorea</taxon>
        <taxon>Rhabditida</taxon>
        <taxon>Rhabditina</taxon>
        <taxon>Rhabditomorpha</taxon>
        <taxon>Strongyloidea</taxon>
        <taxon>Ancylostomatidae</taxon>
        <taxon>Ancylostomatinae</taxon>
        <taxon>Ancylostoma</taxon>
    </lineage>
</organism>
<sequence length="93" mass="10976">MLESKPVMSIEDILRYQMTCYGEPILHDSRFDYLYGPGGRGAWHNNYNDKLVMMHPIKFSFFADLRQRRLFCDSVLMAFSRNLMTVENSKDKS</sequence>
<gene>
    <name evidence="1" type="primary">Acey_s0106.g3751</name>
    <name evidence="1" type="ORF">Y032_0106g3751</name>
</gene>
<reference evidence="2" key="1">
    <citation type="journal article" date="2015" name="Nat. Genet.">
        <title>The genome and transcriptome of the zoonotic hookworm Ancylostoma ceylanicum identify infection-specific gene families.</title>
        <authorList>
            <person name="Schwarz E.M."/>
            <person name="Hu Y."/>
            <person name="Antoshechkin I."/>
            <person name="Miller M.M."/>
            <person name="Sternberg P.W."/>
            <person name="Aroian R.V."/>
        </authorList>
    </citation>
    <scope>NUCLEOTIDE SEQUENCE</scope>
    <source>
        <strain evidence="2">HY135</strain>
    </source>
</reference>
<dbReference type="AlphaFoldDB" id="A0A016TFU3"/>
<accession>A0A016TFU3</accession>
<proteinExistence type="predicted"/>
<name>A0A016TFU3_9BILA</name>
<protein>
    <submittedName>
        <fullName evidence="1">Uncharacterized protein</fullName>
    </submittedName>
</protein>